<dbReference type="Proteomes" id="UP001359559">
    <property type="component" value="Unassembled WGS sequence"/>
</dbReference>
<dbReference type="GO" id="GO:0030154">
    <property type="term" value="P:cell differentiation"/>
    <property type="evidence" value="ECO:0007669"/>
    <property type="project" value="UniProtKB-KW"/>
</dbReference>
<comment type="caution">
    <text evidence="7">The sequence shown here is derived from an EMBL/GenBank/DDBJ whole genome shotgun (WGS) entry which is preliminary data.</text>
</comment>
<keyword evidence="3 5" id="KW-0221">Differentiation</keyword>
<name>A0AAN9KGX9_CLITE</name>
<comment type="similarity">
    <text evidence="1 5">Belongs to the Frigida family.</text>
</comment>
<sequence>MKVMIIDSPFHGPRHGTRRGPFITLYPHPSQFHTALAIHVIVIVFVQSHRRETTPWIPLYTAALRVFASHHTLFFIIIPFMATPNTSNPNIQPNLANGPSSSPLPLPPENQNDVGAKLSKSVNQLNDLSMAIQTFKNRYDELQNHLDFIEKAIDARTKELQALDAKKSQQNAHENAHENGVVQSDSNLKPKAEGNENEKEEENELLSFCKTMNSRGLRKYILSRLSETTSLREQVPVALKSAPKASKLVFECIGRFFLQGSKAYTKDSPMISARQASVLVLEYYLMSGCADSGAEEDSSLKKEAESAAVSWRKRLLIEGGLSKASEADARGLILFIAGFGIPGVFRDDDICNLVRLSNPREISHALRQSQLLFKRASGVADGMIKKGMAVEAVDLAYTFGLEERISPQTTLTSFLQKLEDTWKKAKQEARDFALKEAQVKYLAALKSVVNCLERHNIDFAKLLPGWQLKDKIANLEKDISDTKKKIEEKALLKRKADKSNSSNKMKIPEAKRTRFLVKDPSVTSPSVTALQEQRIVSHMDGSSSLSAHLLDGRSYGYPNNYPTAASVRIGSVSGSLPESFLGTTVTNGANMLGGTIAGSYSIYQGDMIRDDTGTVLNGNSHLYRWHGIGEAALSNDRSVGQSFVGQPASTRLSNLFGQSSTEGLTGLPDQLSIGAVASRGGGSDLYSFADAVFDM</sequence>
<feature type="compositionally biased region" description="Polar residues" evidence="6">
    <location>
        <begin position="89"/>
        <end position="98"/>
    </location>
</feature>
<protein>
    <recommendedName>
        <fullName evidence="5">FRIGIDA-like protein</fullName>
    </recommendedName>
</protein>
<dbReference type="InterPro" id="IPR012474">
    <property type="entry name" value="Frigida"/>
</dbReference>
<dbReference type="PANTHER" id="PTHR31791">
    <property type="entry name" value="FRIGIDA-LIKE PROTEIN 3-RELATED"/>
    <property type="match status" value="1"/>
</dbReference>
<evidence type="ECO:0000313" key="7">
    <source>
        <dbReference type="EMBL" id="KAK7316874.1"/>
    </source>
</evidence>
<reference evidence="7 8" key="1">
    <citation type="submission" date="2024-01" db="EMBL/GenBank/DDBJ databases">
        <title>The genomes of 5 underutilized Papilionoideae crops provide insights into root nodulation and disease resistance.</title>
        <authorList>
            <person name="Yuan L."/>
        </authorList>
    </citation>
    <scope>NUCLEOTIDE SEQUENCE [LARGE SCALE GENOMIC DNA]</scope>
    <source>
        <strain evidence="7">LY-2023</strain>
        <tissue evidence="7">Leaf</tissue>
    </source>
</reference>
<evidence type="ECO:0000256" key="6">
    <source>
        <dbReference type="SAM" id="MobiDB-lite"/>
    </source>
</evidence>
<keyword evidence="4 5" id="KW-0287">Flowering</keyword>
<evidence type="ECO:0000256" key="2">
    <source>
        <dbReference type="ARBA" id="ARBA00022473"/>
    </source>
</evidence>
<feature type="region of interest" description="Disordered" evidence="6">
    <location>
        <begin position="164"/>
        <end position="201"/>
    </location>
</feature>
<evidence type="ECO:0000313" key="8">
    <source>
        <dbReference type="Proteomes" id="UP001359559"/>
    </source>
</evidence>
<accession>A0AAN9KGX9</accession>
<organism evidence="7 8">
    <name type="scientific">Clitoria ternatea</name>
    <name type="common">Butterfly pea</name>
    <dbReference type="NCBI Taxonomy" id="43366"/>
    <lineage>
        <taxon>Eukaryota</taxon>
        <taxon>Viridiplantae</taxon>
        <taxon>Streptophyta</taxon>
        <taxon>Embryophyta</taxon>
        <taxon>Tracheophyta</taxon>
        <taxon>Spermatophyta</taxon>
        <taxon>Magnoliopsida</taxon>
        <taxon>eudicotyledons</taxon>
        <taxon>Gunneridae</taxon>
        <taxon>Pentapetalae</taxon>
        <taxon>rosids</taxon>
        <taxon>fabids</taxon>
        <taxon>Fabales</taxon>
        <taxon>Fabaceae</taxon>
        <taxon>Papilionoideae</taxon>
        <taxon>50 kb inversion clade</taxon>
        <taxon>NPAAA clade</taxon>
        <taxon>indigoferoid/millettioid clade</taxon>
        <taxon>Phaseoleae</taxon>
        <taxon>Clitoria</taxon>
    </lineage>
</organism>
<feature type="region of interest" description="Disordered" evidence="6">
    <location>
        <begin position="89"/>
        <end position="114"/>
    </location>
</feature>
<keyword evidence="8" id="KW-1185">Reference proteome</keyword>
<proteinExistence type="inferred from homology"/>
<dbReference type="PANTHER" id="PTHR31791:SF49">
    <property type="entry name" value="INACTIVE PROTEIN FRIGIDA"/>
    <property type="match status" value="1"/>
</dbReference>
<feature type="compositionally biased region" description="Basic and acidic residues" evidence="6">
    <location>
        <begin position="188"/>
        <end position="197"/>
    </location>
</feature>
<evidence type="ECO:0000256" key="5">
    <source>
        <dbReference type="RuleBase" id="RU364012"/>
    </source>
</evidence>
<dbReference type="GO" id="GO:0009908">
    <property type="term" value="P:flower development"/>
    <property type="evidence" value="ECO:0007669"/>
    <property type="project" value="UniProtKB-KW"/>
</dbReference>
<gene>
    <name evidence="7" type="ORF">RJT34_00647</name>
</gene>
<evidence type="ECO:0000256" key="3">
    <source>
        <dbReference type="ARBA" id="ARBA00022782"/>
    </source>
</evidence>
<evidence type="ECO:0000256" key="1">
    <source>
        <dbReference type="ARBA" id="ARBA00008956"/>
    </source>
</evidence>
<keyword evidence="2 5" id="KW-0217">Developmental protein</keyword>
<evidence type="ECO:0000256" key="4">
    <source>
        <dbReference type="ARBA" id="ARBA00023089"/>
    </source>
</evidence>
<dbReference type="Pfam" id="PF07899">
    <property type="entry name" value="Frigida"/>
    <property type="match status" value="1"/>
</dbReference>
<dbReference type="EMBL" id="JAYKXN010000001">
    <property type="protein sequence ID" value="KAK7316874.1"/>
    <property type="molecule type" value="Genomic_DNA"/>
</dbReference>
<dbReference type="AlphaFoldDB" id="A0AAN9KGX9"/>